<protein>
    <submittedName>
        <fullName evidence="1">Uncharacterized protein</fullName>
    </submittedName>
</protein>
<evidence type="ECO:0000313" key="2">
    <source>
        <dbReference type="Proteomes" id="UP001241110"/>
    </source>
</evidence>
<accession>A0AAE3QYV6</accession>
<name>A0AAE3QYV6_9BACT</name>
<evidence type="ECO:0000313" key="1">
    <source>
        <dbReference type="EMBL" id="MDJ1485695.1"/>
    </source>
</evidence>
<proteinExistence type="predicted"/>
<dbReference type="RefSeq" id="WP_313988593.1">
    <property type="nucleotide sequence ID" value="NZ_JASJOS010000022.1"/>
</dbReference>
<sequence length="270" mass="31517">MWSYLKKVFANNKEEVKHEKGKLLSAWLSNTITSPLTIKELVRSARIVNERILVEWDAGGDSRCLKIKVGDEYDDRFFGELCSEIVEKLQLPHTGEYYNKGYGEVDVNEKDQIILKYSTRAYYEDYGSEPYLFSQDYEPIIEWVELEDVYELEQYLHRITISCSVDMMLTEDGEVKYRANNPLLNIRIHEGDEVILPVADINEFYLDVLKKHLHKREEEFVSVDISAGNKVLESISIYGTFLLEGIQLELQKNYVVIDYIVENKSVVLIY</sequence>
<gene>
    <name evidence="1" type="ORF">QNI16_34765</name>
</gene>
<dbReference type="EMBL" id="JASJOS010000022">
    <property type="protein sequence ID" value="MDJ1485695.1"/>
    <property type="molecule type" value="Genomic_DNA"/>
</dbReference>
<reference evidence="1" key="1">
    <citation type="submission" date="2023-05" db="EMBL/GenBank/DDBJ databases">
        <authorList>
            <person name="Zhang X."/>
        </authorList>
    </citation>
    <scope>NUCLEOTIDE SEQUENCE</scope>
    <source>
        <strain evidence="1">YF14B1</strain>
    </source>
</reference>
<comment type="caution">
    <text evidence="1">The sequence shown here is derived from an EMBL/GenBank/DDBJ whole genome shotgun (WGS) entry which is preliminary data.</text>
</comment>
<dbReference type="AlphaFoldDB" id="A0AAE3QYV6"/>
<organism evidence="1 2">
    <name type="scientific">Xanthocytophaga flava</name>
    <dbReference type="NCBI Taxonomy" id="3048013"/>
    <lineage>
        <taxon>Bacteria</taxon>
        <taxon>Pseudomonadati</taxon>
        <taxon>Bacteroidota</taxon>
        <taxon>Cytophagia</taxon>
        <taxon>Cytophagales</taxon>
        <taxon>Rhodocytophagaceae</taxon>
        <taxon>Xanthocytophaga</taxon>
    </lineage>
</organism>
<dbReference type="Proteomes" id="UP001241110">
    <property type="component" value="Unassembled WGS sequence"/>
</dbReference>